<keyword evidence="3" id="KW-1185">Reference proteome</keyword>
<dbReference type="Pfam" id="PF22044">
    <property type="entry name" value="SPO24"/>
    <property type="match status" value="1"/>
</dbReference>
<dbReference type="InterPro" id="IPR054415">
    <property type="entry name" value="SPO24"/>
</dbReference>
<gene>
    <name evidence="2" type="ORF">LAFE_0B10176G</name>
</gene>
<organism evidence="2 3">
    <name type="scientific">Lachancea fermentati</name>
    <name type="common">Zygosaccharomyces fermentati</name>
    <dbReference type="NCBI Taxonomy" id="4955"/>
    <lineage>
        <taxon>Eukaryota</taxon>
        <taxon>Fungi</taxon>
        <taxon>Dikarya</taxon>
        <taxon>Ascomycota</taxon>
        <taxon>Saccharomycotina</taxon>
        <taxon>Saccharomycetes</taxon>
        <taxon>Saccharomycetales</taxon>
        <taxon>Saccharomycetaceae</taxon>
        <taxon>Lachancea</taxon>
    </lineage>
</organism>
<name>A0A1G4M8F4_LACFM</name>
<evidence type="ECO:0000313" key="3">
    <source>
        <dbReference type="Proteomes" id="UP000190831"/>
    </source>
</evidence>
<evidence type="ECO:0000256" key="1">
    <source>
        <dbReference type="SAM" id="MobiDB-lite"/>
    </source>
</evidence>
<dbReference type="AlphaFoldDB" id="A0A1G4M8F4"/>
<proteinExistence type="predicted"/>
<reference evidence="3" key="1">
    <citation type="submission" date="2016-03" db="EMBL/GenBank/DDBJ databases">
        <authorList>
            <person name="Devillers H."/>
        </authorList>
    </citation>
    <scope>NUCLEOTIDE SEQUENCE [LARGE SCALE GENOMIC DNA]</scope>
</reference>
<feature type="compositionally biased region" description="Low complexity" evidence="1">
    <location>
        <begin position="17"/>
        <end position="27"/>
    </location>
</feature>
<protein>
    <submittedName>
        <fullName evidence="2">LAFE_0B10176g1_1</fullName>
    </submittedName>
</protein>
<accession>A0A1G4M8F4</accession>
<dbReference type="Proteomes" id="UP000190831">
    <property type="component" value="Chromosome B"/>
</dbReference>
<dbReference type="EMBL" id="LT598489">
    <property type="protein sequence ID" value="SCW00133.1"/>
    <property type="molecule type" value="Genomic_DNA"/>
</dbReference>
<evidence type="ECO:0000313" key="2">
    <source>
        <dbReference type="EMBL" id="SCW00133.1"/>
    </source>
</evidence>
<feature type="region of interest" description="Disordered" evidence="1">
    <location>
        <begin position="17"/>
        <end position="49"/>
    </location>
</feature>
<sequence length="49" mass="5004">MAFLVLTSDASEPFVIPSVSPVSAPSSRKNSTASLDAGAAPRKNSLSLQ</sequence>